<organism evidence="8 9">
    <name type="scientific">Secundilactobacillus similis DSM 23365 = JCM 2765</name>
    <dbReference type="NCBI Taxonomy" id="1423804"/>
    <lineage>
        <taxon>Bacteria</taxon>
        <taxon>Bacillati</taxon>
        <taxon>Bacillota</taxon>
        <taxon>Bacilli</taxon>
        <taxon>Lactobacillales</taxon>
        <taxon>Lactobacillaceae</taxon>
        <taxon>Secundilactobacillus</taxon>
    </lineage>
</organism>
<keyword evidence="9" id="KW-1185">Reference proteome</keyword>
<keyword evidence="4" id="KW-0862">Zinc</keyword>
<sequence>MRKRTWLTWAVALLVLAFVPLTIDGKPAPVNFKTELTKLADRYLPNYDAQQSTSSTQKRETSSADQTPIENIVQGKTLKKTYYYHFASDVSSSAQVAFEAAVATYNATGLVKLVAGNATDKQNSITFFVYEKQMSSANTQQGMIESGHGGPKIIQQTGWGAYTVNHARAGLNVAYPQQAIKQSVATHELGHALGLDHSTSKLSVMYPVDQSRTTLSTADLNALKAIYND</sequence>
<evidence type="ECO:0000256" key="4">
    <source>
        <dbReference type="ARBA" id="ARBA00022833"/>
    </source>
</evidence>
<evidence type="ECO:0000313" key="8">
    <source>
        <dbReference type="EMBL" id="KRN18060.1"/>
    </source>
</evidence>
<dbReference type="EMBL" id="AYZM01000167">
    <property type="protein sequence ID" value="KRN18060.1"/>
    <property type="molecule type" value="Genomic_DNA"/>
</dbReference>
<dbReference type="STRING" id="1423804.FD14_GL002450"/>
<dbReference type="PANTHER" id="PTHR10201:SF323">
    <property type="entry name" value="MATRIX METALLOPROTEINASE-21"/>
    <property type="match status" value="1"/>
</dbReference>
<evidence type="ECO:0000256" key="3">
    <source>
        <dbReference type="ARBA" id="ARBA00022801"/>
    </source>
</evidence>
<dbReference type="PANTHER" id="PTHR10201">
    <property type="entry name" value="MATRIX METALLOPROTEINASE"/>
    <property type="match status" value="1"/>
</dbReference>
<feature type="region of interest" description="Disordered" evidence="6">
    <location>
        <begin position="48"/>
        <end position="67"/>
    </location>
</feature>
<dbReference type="GO" id="GO:0008270">
    <property type="term" value="F:zinc ion binding"/>
    <property type="evidence" value="ECO:0007669"/>
    <property type="project" value="InterPro"/>
</dbReference>
<evidence type="ECO:0000313" key="9">
    <source>
        <dbReference type="Proteomes" id="UP000051442"/>
    </source>
</evidence>
<dbReference type="Pfam" id="PF00413">
    <property type="entry name" value="Peptidase_M10"/>
    <property type="match status" value="1"/>
</dbReference>
<name>A0A0R2F041_9LACO</name>
<evidence type="ECO:0000256" key="5">
    <source>
        <dbReference type="ARBA" id="ARBA00023049"/>
    </source>
</evidence>
<gene>
    <name evidence="8" type="ORF">FD14_GL002450</name>
</gene>
<protein>
    <submittedName>
        <fullName evidence="8">Zn-dependent protease</fullName>
    </submittedName>
</protein>
<dbReference type="PATRIC" id="fig|1423804.4.peg.2648"/>
<dbReference type="InterPro" id="IPR024079">
    <property type="entry name" value="MetalloPept_cat_dom_sf"/>
</dbReference>
<keyword evidence="5" id="KW-0482">Metalloprotease</keyword>
<keyword evidence="1 8" id="KW-0645">Protease</keyword>
<keyword evidence="3" id="KW-0378">Hydrolase</keyword>
<keyword evidence="2" id="KW-0479">Metal-binding</keyword>
<dbReference type="SMART" id="SM00235">
    <property type="entry name" value="ZnMc"/>
    <property type="match status" value="1"/>
</dbReference>
<dbReference type="InterPro" id="IPR006026">
    <property type="entry name" value="Peptidase_Metallo"/>
</dbReference>
<evidence type="ECO:0000259" key="7">
    <source>
        <dbReference type="SMART" id="SM00235"/>
    </source>
</evidence>
<evidence type="ECO:0000256" key="2">
    <source>
        <dbReference type="ARBA" id="ARBA00022723"/>
    </source>
</evidence>
<accession>A0A0R2F041</accession>
<reference evidence="8 9" key="1">
    <citation type="journal article" date="2015" name="Genome Announc.">
        <title>Expanding the biotechnology potential of lactobacilli through comparative genomics of 213 strains and associated genera.</title>
        <authorList>
            <person name="Sun Z."/>
            <person name="Harris H.M."/>
            <person name="McCann A."/>
            <person name="Guo C."/>
            <person name="Argimon S."/>
            <person name="Zhang W."/>
            <person name="Yang X."/>
            <person name="Jeffery I.B."/>
            <person name="Cooney J.C."/>
            <person name="Kagawa T.F."/>
            <person name="Liu W."/>
            <person name="Song Y."/>
            <person name="Salvetti E."/>
            <person name="Wrobel A."/>
            <person name="Rasinkangas P."/>
            <person name="Parkhill J."/>
            <person name="Rea M.C."/>
            <person name="O'Sullivan O."/>
            <person name="Ritari J."/>
            <person name="Douillard F.P."/>
            <person name="Paul Ross R."/>
            <person name="Yang R."/>
            <person name="Briner A.E."/>
            <person name="Felis G.E."/>
            <person name="de Vos W.M."/>
            <person name="Barrangou R."/>
            <person name="Klaenhammer T.R."/>
            <person name="Caufield P.W."/>
            <person name="Cui Y."/>
            <person name="Zhang H."/>
            <person name="O'Toole P.W."/>
        </authorList>
    </citation>
    <scope>NUCLEOTIDE SEQUENCE [LARGE SCALE GENOMIC DNA]</scope>
    <source>
        <strain evidence="8 9">DSM 23365</strain>
    </source>
</reference>
<dbReference type="Proteomes" id="UP000051442">
    <property type="component" value="Unassembled WGS sequence"/>
</dbReference>
<dbReference type="AlphaFoldDB" id="A0A0R2F041"/>
<dbReference type="InterPro" id="IPR001818">
    <property type="entry name" value="Pept_M10_metallopeptidase"/>
</dbReference>
<dbReference type="GO" id="GO:0006508">
    <property type="term" value="P:proteolysis"/>
    <property type="evidence" value="ECO:0007669"/>
    <property type="project" value="UniProtKB-KW"/>
</dbReference>
<dbReference type="Gene3D" id="3.40.390.10">
    <property type="entry name" value="Collagenase (Catalytic Domain)"/>
    <property type="match status" value="1"/>
</dbReference>
<dbReference type="OrthoDB" id="2148705at2"/>
<proteinExistence type="predicted"/>
<feature type="domain" description="Peptidase metallopeptidase" evidence="7">
    <location>
        <begin position="74"/>
        <end position="229"/>
    </location>
</feature>
<dbReference type="RefSeq" id="WP_082624507.1">
    <property type="nucleotide sequence ID" value="NZ_AYZM01000167.1"/>
</dbReference>
<dbReference type="SUPFAM" id="SSF55486">
    <property type="entry name" value="Metalloproteases ('zincins'), catalytic domain"/>
    <property type="match status" value="1"/>
</dbReference>
<evidence type="ECO:0000256" key="6">
    <source>
        <dbReference type="SAM" id="MobiDB-lite"/>
    </source>
</evidence>
<comment type="caution">
    <text evidence="8">The sequence shown here is derived from an EMBL/GenBank/DDBJ whole genome shotgun (WGS) entry which is preliminary data.</text>
</comment>
<dbReference type="GO" id="GO:0031012">
    <property type="term" value="C:extracellular matrix"/>
    <property type="evidence" value="ECO:0007669"/>
    <property type="project" value="InterPro"/>
</dbReference>
<evidence type="ECO:0000256" key="1">
    <source>
        <dbReference type="ARBA" id="ARBA00022670"/>
    </source>
</evidence>
<dbReference type="GO" id="GO:0004222">
    <property type="term" value="F:metalloendopeptidase activity"/>
    <property type="evidence" value="ECO:0007669"/>
    <property type="project" value="InterPro"/>
</dbReference>